<comment type="function">
    <text evidence="10">Necessary for normal cell division and for the maintenance of normal septation.</text>
</comment>
<dbReference type="STRING" id="1076937.SAMN04488120_101148"/>
<keyword evidence="9 10" id="KW-0131">Cell cycle</keyword>
<keyword evidence="5 10" id="KW-0547">Nucleotide-binding</keyword>
<keyword evidence="3 10" id="KW-0132">Cell division</keyword>
<dbReference type="GO" id="GO:0005829">
    <property type="term" value="C:cytosol"/>
    <property type="evidence" value="ECO:0007669"/>
    <property type="project" value="TreeGrafter"/>
</dbReference>
<sequence>MAWTKFSARFYMPGSGVGTRKAAVAMLEDPCCPQPATPMPPPSANPFAGARFLRSCARLDQLPRDPLPEIAFAGRSNAGKSSALNALCGQHALARVSKTPGRTQWINLFEIPGGRFADLPGYGYAKVSRELQRDWSDLIGRYLETRSNLRGVVLIMDIRHPLAASDRQMLDWLLHRGLPCHLLLTKADKLGFGAAKNTLLAMRRALPQHGAVSMQLFSAHTGLGLDELRSHIEALLTAAPPAHGRTEGS</sequence>
<accession>A0A1I2H312</accession>
<comment type="similarity">
    <text evidence="2 10">Belongs to the TRAFAC class TrmE-Era-EngA-EngB-Septin-like GTPase superfamily. EngB GTPase family.</text>
</comment>
<dbReference type="CDD" id="cd01876">
    <property type="entry name" value="YihA_EngB"/>
    <property type="match status" value="1"/>
</dbReference>
<dbReference type="FunFam" id="3.40.50.300:FF:000098">
    <property type="entry name" value="Probable GTP-binding protein EngB"/>
    <property type="match status" value="1"/>
</dbReference>
<evidence type="ECO:0000313" key="12">
    <source>
        <dbReference type="EMBL" id="SFF24624.1"/>
    </source>
</evidence>
<keyword evidence="6" id="KW-0460">Magnesium</keyword>
<keyword evidence="7 10" id="KW-0342">GTP-binding</keyword>
<evidence type="ECO:0000256" key="4">
    <source>
        <dbReference type="ARBA" id="ARBA00022723"/>
    </source>
</evidence>
<keyword evidence="13" id="KW-1185">Reference proteome</keyword>
<dbReference type="Pfam" id="PF01926">
    <property type="entry name" value="MMR_HSR1"/>
    <property type="match status" value="1"/>
</dbReference>
<keyword evidence="8 10" id="KW-0717">Septation</keyword>
<evidence type="ECO:0000256" key="1">
    <source>
        <dbReference type="ARBA" id="ARBA00001946"/>
    </source>
</evidence>
<evidence type="ECO:0000256" key="8">
    <source>
        <dbReference type="ARBA" id="ARBA00023210"/>
    </source>
</evidence>
<evidence type="ECO:0000256" key="5">
    <source>
        <dbReference type="ARBA" id="ARBA00022741"/>
    </source>
</evidence>
<dbReference type="PANTHER" id="PTHR11649">
    <property type="entry name" value="MSS1/TRME-RELATED GTP-BINDING PROTEIN"/>
    <property type="match status" value="1"/>
</dbReference>
<name>A0A1I2H312_9GAMM</name>
<evidence type="ECO:0000313" key="13">
    <source>
        <dbReference type="Proteomes" id="UP000199771"/>
    </source>
</evidence>
<evidence type="ECO:0000256" key="2">
    <source>
        <dbReference type="ARBA" id="ARBA00009638"/>
    </source>
</evidence>
<dbReference type="NCBIfam" id="TIGR03598">
    <property type="entry name" value="GTPase_YsxC"/>
    <property type="match status" value="1"/>
</dbReference>
<comment type="cofactor">
    <cofactor evidence="1">
        <name>Mg(2+)</name>
        <dbReference type="ChEBI" id="CHEBI:18420"/>
    </cofactor>
</comment>
<dbReference type="HAMAP" id="MF_00321">
    <property type="entry name" value="GTPase_EngB"/>
    <property type="match status" value="1"/>
</dbReference>
<reference evidence="12 13" key="1">
    <citation type="submission" date="2016-10" db="EMBL/GenBank/DDBJ databases">
        <authorList>
            <person name="de Groot N.N."/>
        </authorList>
    </citation>
    <scope>NUCLEOTIDE SEQUENCE [LARGE SCALE GENOMIC DNA]</scope>
    <source>
        <strain evidence="12 13">DSM 23609</strain>
    </source>
</reference>
<evidence type="ECO:0000256" key="3">
    <source>
        <dbReference type="ARBA" id="ARBA00022618"/>
    </source>
</evidence>
<dbReference type="InterPro" id="IPR006073">
    <property type="entry name" value="GTP-bd"/>
</dbReference>
<proteinExistence type="inferred from homology"/>
<dbReference type="InterPro" id="IPR030393">
    <property type="entry name" value="G_ENGB_dom"/>
</dbReference>
<protein>
    <recommendedName>
        <fullName evidence="10">Probable GTP-binding protein EngB</fullName>
    </recommendedName>
</protein>
<dbReference type="Gene3D" id="3.40.50.300">
    <property type="entry name" value="P-loop containing nucleotide triphosphate hydrolases"/>
    <property type="match status" value="1"/>
</dbReference>
<dbReference type="InterPro" id="IPR019987">
    <property type="entry name" value="GTP-bd_ribosome_bio_YsxC"/>
</dbReference>
<gene>
    <name evidence="10" type="primary">engB</name>
    <name evidence="12" type="ORF">SAMN04488120_101148</name>
</gene>
<evidence type="ECO:0000256" key="9">
    <source>
        <dbReference type="ARBA" id="ARBA00023306"/>
    </source>
</evidence>
<feature type="domain" description="EngB-type G" evidence="11">
    <location>
        <begin position="66"/>
        <end position="238"/>
    </location>
</feature>
<dbReference type="GO" id="GO:0000917">
    <property type="term" value="P:division septum assembly"/>
    <property type="evidence" value="ECO:0007669"/>
    <property type="project" value="UniProtKB-KW"/>
</dbReference>
<dbReference type="PANTHER" id="PTHR11649:SF13">
    <property type="entry name" value="ENGB-TYPE G DOMAIN-CONTAINING PROTEIN"/>
    <property type="match status" value="1"/>
</dbReference>
<evidence type="ECO:0000259" key="11">
    <source>
        <dbReference type="PROSITE" id="PS51706"/>
    </source>
</evidence>
<dbReference type="GO" id="GO:0046872">
    <property type="term" value="F:metal ion binding"/>
    <property type="evidence" value="ECO:0007669"/>
    <property type="project" value="UniProtKB-KW"/>
</dbReference>
<evidence type="ECO:0000256" key="6">
    <source>
        <dbReference type="ARBA" id="ARBA00022842"/>
    </source>
</evidence>
<evidence type="ECO:0000256" key="10">
    <source>
        <dbReference type="HAMAP-Rule" id="MF_00321"/>
    </source>
</evidence>
<organism evidence="12 13">
    <name type="scientific">Fontimonas thermophila</name>
    <dbReference type="NCBI Taxonomy" id="1076937"/>
    <lineage>
        <taxon>Bacteria</taxon>
        <taxon>Pseudomonadati</taxon>
        <taxon>Pseudomonadota</taxon>
        <taxon>Gammaproteobacteria</taxon>
        <taxon>Nevskiales</taxon>
        <taxon>Nevskiaceae</taxon>
        <taxon>Fontimonas</taxon>
    </lineage>
</organism>
<evidence type="ECO:0000256" key="7">
    <source>
        <dbReference type="ARBA" id="ARBA00023134"/>
    </source>
</evidence>
<dbReference type="SUPFAM" id="SSF52540">
    <property type="entry name" value="P-loop containing nucleoside triphosphate hydrolases"/>
    <property type="match status" value="1"/>
</dbReference>
<dbReference type="AlphaFoldDB" id="A0A1I2H312"/>
<dbReference type="InterPro" id="IPR027417">
    <property type="entry name" value="P-loop_NTPase"/>
</dbReference>
<dbReference type="Proteomes" id="UP000199771">
    <property type="component" value="Unassembled WGS sequence"/>
</dbReference>
<dbReference type="EMBL" id="FOOC01000001">
    <property type="protein sequence ID" value="SFF24624.1"/>
    <property type="molecule type" value="Genomic_DNA"/>
</dbReference>
<keyword evidence="4" id="KW-0479">Metal-binding</keyword>
<dbReference type="PROSITE" id="PS51706">
    <property type="entry name" value="G_ENGB"/>
    <property type="match status" value="1"/>
</dbReference>
<dbReference type="GO" id="GO:0005525">
    <property type="term" value="F:GTP binding"/>
    <property type="evidence" value="ECO:0007669"/>
    <property type="project" value="UniProtKB-UniRule"/>
</dbReference>